<protein>
    <recommendedName>
        <fullName evidence="4">DUF2178 domain-containing protein</fullName>
    </recommendedName>
</protein>
<feature type="transmembrane region" description="Helical" evidence="1">
    <location>
        <begin position="44"/>
        <end position="65"/>
    </location>
</feature>
<dbReference type="EMBL" id="LT985188">
    <property type="protein sequence ID" value="SPD87283.1"/>
    <property type="molecule type" value="Genomic_DNA"/>
</dbReference>
<dbReference type="AlphaFoldDB" id="A0A2N9JI81"/>
<proteinExistence type="predicted"/>
<dbReference type="RefSeq" id="WP_105186046.1">
    <property type="nucleotide sequence ID" value="NZ_BAAAGO010000004.1"/>
</dbReference>
<evidence type="ECO:0000256" key="1">
    <source>
        <dbReference type="SAM" id="Phobius"/>
    </source>
</evidence>
<keyword evidence="1" id="KW-1133">Transmembrane helix</keyword>
<dbReference type="KEGG" id="mgg:MPLG2_2253"/>
<keyword evidence="1" id="KW-0472">Membrane</keyword>
<dbReference type="OrthoDB" id="4559359at2"/>
<keyword evidence="1" id="KW-0812">Transmembrane</keyword>
<organism evidence="2 3">
    <name type="scientific">Micropruina glycogenica</name>
    <dbReference type="NCBI Taxonomy" id="75385"/>
    <lineage>
        <taxon>Bacteria</taxon>
        <taxon>Bacillati</taxon>
        <taxon>Actinomycetota</taxon>
        <taxon>Actinomycetes</taxon>
        <taxon>Propionibacteriales</taxon>
        <taxon>Nocardioidaceae</taxon>
        <taxon>Micropruina</taxon>
    </lineage>
</organism>
<name>A0A2N9JI81_9ACTN</name>
<evidence type="ECO:0008006" key="4">
    <source>
        <dbReference type="Google" id="ProtNLM"/>
    </source>
</evidence>
<keyword evidence="3" id="KW-1185">Reference proteome</keyword>
<accession>A0A2N9JI81</accession>
<reference evidence="2 3" key="1">
    <citation type="submission" date="2018-02" db="EMBL/GenBank/DDBJ databases">
        <authorList>
            <person name="Cohen D.B."/>
            <person name="Kent A.D."/>
        </authorList>
    </citation>
    <scope>NUCLEOTIDE SEQUENCE [LARGE SCALE GENOMIC DNA]</scope>
    <source>
        <strain evidence="2">1</strain>
    </source>
</reference>
<feature type="transmembrane region" description="Helical" evidence="1">
    <location>
        <begin position="86"/>
        <end position="107"/>
    </location>
</feature>
<gene>
    <name evidence="2" type="ORF">MPLG2_2253</name>
</gene>
<feature type="transmembrane region" description="Helical" evidence="1">
    <location>
        <begin position="113"/>
        <end position="133"/>
    </location>
</feature>
<feature type="transmembrane region" description="Helical" evidence="1">
    <location>
        <begin position="12"/>
        <end position="32"/>
    </location>
</feature>
<evidence type="ECO:0000313" key="2">
    <source>
        <dbReference type="EMBL" id="SPD87283.1"/>
    </source>
</evidence>
<sequence>MGYIERVTWSQVIVSAPVGIAYFLIVLPQLAGTSPDDIDWITPMLWSIGVGIVASIALSIVWGIVAGRGDRDAHLKDQRDREIEHFGDRVGQSFLTIGGIAALILAMVDAAHFWIGVTLFTGFFLSAFVGGLARLGAYRAGFQ</sequence>
<evidence type="ECO:0000313" key="3">
    <source>
        <dbReference type="Proteomes" id="UP000238164"/>
    </source>
</evidence>
<dbReference type="Proteomes" id="UP000238164">
    <property type="component" value="Chromosome 1"/>
</dbReference>